<name>A0A850H0U6_9SPHN</name>
<sequence length="625" mass="65407">MIGAAGAALLAANGGLVMAQDAPTSLLPPGFGNPSPSPTAAPAPAPSPSSPEVQRSPVPSQGGAVVQPIPSQPNEASPAPAPSPPSTDIPDDLLDRLPSAAELENLSTDELDELLGLRPKFDIPPAARRSLTRVGVTGTDAGGLPSQTFAGQSPELVSAILTGIREPLVSRWGHILLRRALTSRLAAPQEMDPVQFAALRAGVLNRIGEFVPARSLVQSVDAGEWNAAMTDVAIDAYVGTADLIGICPAVTLQGTSREDAQWRMLQSICNAFAGEETRAQTDLQRLMRGGNAERIDALLAQRYAGAAGRSRRAVNVEWDGVETLTPFRYALAVAVGDEIPEGLVEGAGPYYQRVAARAPMLPAEQRLAGASLAAKEGILSSQALIDLYAQAYAFGLTDEGATQTAQTLRNAYVASAPAARMEALRTIWTSDAVGIVDDSYARFVLTAYAAARLPVSPAFAQDAGSLIAAMLSAGLDRNAIAWSDVVDDGSQAWMLLAAGAPGDRSVSSGDVDSFLDEDGSAAQRRSKFAVAALAGLGRLDEGDAADFAERLQMTLGGDTKWVRLIQQAAATDNRGMVILLAALGMQGESWERMTPRHLFHIVRSLDQVGLNAEARMIAAEAIARA</sequence>
<evidence type="ECO:0000313" key="3">
    <source>
        <dbReference type="EMBL" id="NVD44247.1"/>
    </source>
</evidence>
<feature type="chain" id="PRO_5032860647" description="Antifreeze glycopeptide" evidence="2">
    <location>
        <begin position="20"/>
        <end position="625"/>
    </location>
</feature>
<feature type="compositionally biased region" description="Pro residues" evidence="1">
    <location>
        <begin position="35"/>
        <end position="49"/>
    </location>
</feature>
<keyword evidence="4" id="KW-1185">Reference proteome</keyword>
<feature type="signal peptide" evidence="2">
    <location>
        <begin position="1"/>
        <end position="19"/>
    </location>
</feature>
<evidence type="ECO:0000313" key="4">
    <source>
        <dbReference type="Proteomes" id="UP000561438"/>
    </source>
</evidence>
<evidence type="ECO:0000256" key="2">
    <source>
        <dbReference type="SAM" id="SignalP"/>
    </source>
</evidence>
<proteinExistence type="predicted"/>
<evidence type="ECO:0000256" key="1">
    <source>
        <dbReference type="SAM" id="MobiDB-lite"/>
    </source>
</evidence>
<dbReference type="AlphaFoldDB" id="A0A850H0U6"/>
<comment type="caution">
    <text evidence="3">The sequence shown here is derived from an EMBL/GenBank/DDBJ whole genome shotgun (WGS) entry which is preliminary data.</text>
</comment>
<dbReference type="Proteomes" id="UP000561438">
    <property type="component" value="Unassembled WGS sequence"/>
</dbReference>
<organism evidence="3 4">
    <name type="scientific">Qipengyuania atrilutea</name>
    <dbReference type="NCBI Taxonomy" id="2744473"/>
    <lineage>
        <taxon>Bacteria</taxon>
        <taxon>Pseudomonadati</taxon>
        <taxon>Pseudomonadota</taxon>
        <taxon>Alphaproteobacteria</taxon>
        <taxon>Sphingomonadales</taxon>
        <taxon>Erythrobacteraceae</taxon>
        <taxon>Qipengyuania</taxon>
    </lineage>
</organism>
<dbReference type="EMBL" id="JABWGV010000001">
    <property type="protein sequence ID" value="NVD44247.1"/>
    <property type="molecule type" value="Genomic_DNA"/>
</dbReference>
<protein>
    <recommendedName>
        <fullName evidence="5">Antifreeze glycopeptide</fullName>
    </recommendedName>
</protein>
<gene>
    <name evidence="3" type="ORF">HUV48_04350</name>
</gene>
<feature type="region of interest" description="Disordered" evidence="1">
    <location>
        <begin position="21"/>
        <end position="93"/>
    </location>
</feature>
<accession>A0A850H0U6</accession>
<evidence type="ECO:0008006" key="5">
    <source>
        <dbReference type="Google" id="ProtNLM"/>
    </source>
</evidence>
<keyword evidence="2" id="KW-0732">Signal</keyword>
<reference evidence="3 4" key="1">
    <citation type="submission" date="2020-06" db="EMBL/GenBank/DDBJ databases">
        <title>Altererythrobacter sp. HHU K3-1.</title>
        <authorList>
            <person name="Zhang D."/>
            <person name="Xue H."/>
        </authorList>
    </citation>
    <scope>NUCLEOTIDE SEQUENCE [LARGE SCALE GENOMIC DNA]</scope>
    <source>
        <strain evidence="3 4">HHU K3-1</strain>
    </source>
</reference>